<accession>A0A7M2YDC4</accession>
<dbReference type="AlphaFoldDB" id="A0A7M2YDC4"/>
<name>A0A7M2YDC4_9FLAO</name>
<evidence type="ECO:0000256" key="2">
    <source>
        <dbReference type="SAM" id="SignalP"/>
    </source>
</evidence>
<evidence type="ECO:0000313" key="4">
    <source>
        <dbReference type="EMBL" id="QOW11393.1"/>
    </source>
</evidence>
<keyword evidence="1 2" id="KW-0732">Signal</keyword>
<dbReference type="NCBIfam" id="TIGR04183">
    <property type="entry name" value="Por_Secre_tail"/>
    <property type="match status" value="1"/>
</dbReference>
<gene>
    <name evidence="4" type="ORF">Q73A0000_13995</name>
</gene>
<protein>
    <submittedName>
        <fullName evidence="4">T9SS type A sorting domain-containing protein</fullName>
    </submittedName>
</protein>
<feature type="signal peptide" evidence="2">
    <location>
        <begin position="1"/>
        <end position="23"/>
    </location>
</feature>
<dbReference type="EMBL" id="CP040442">
    <property type="protein sequence ID" value="QOW11393.1"/>
    <property type="molecule type" value="Genomic_DNA"/>
</dbReference>
<keyword evidence="5" id="KW-1185">Reference proteome</keyword>
<evidence type="ECO:0000259" key="3">
    <source>
        <dbReference type="Pfam" id="PF18962"/>
    </source>
</evidence>
<dbReference type="KEGG" id="kfa:Q73A0000_13995"/>
<organism evidence="4 5">
    <name type="scientific">Kaistella flava</name>
    <name type="common">ex Peng et al. 2021</name>
    <dbReference type="NCBI Taxonomy" id="2038776"/>
    <lineage>
        <taxon>Bacteria</taxon>
        <taxon>Pseudomonadati</taxon>
        <taxon>Bacteroidota</taxon>
        <taxon>Flavobacteriia</taxon>
        <taxon>Flavobacteriales</taxon>
        <taxon>Weeksellaceae</taxon>
        <taxon>Chryseobacterium group</taxon>
        <taxon>Kaistella</taxon>
    </lineage>
</organism>
<evidence type="ECO:0000256" key="1">
    <source>
        <dbReference type="ARBA" id="ARBA00022729"/>
    </source>
</evidence>
<evidence type="ECO:0000313" key="5">
    <source>
        <dbReference type="Proteomes" id="UP000594195"/>
    </source>
</evidence>
<feature type="chain" id="PRO_5032495677" evidence="2">
    <location>
        <begin position="24"/>
        <end position="161"/>
    </location>
</feature>
<feature type="domain" description="Secretion system C-terminal sorting" evidence="3">
    <location>
        <begin position="88"/>
        <end position="155"/>
    </location>
</feature>
<proteinExistence type="predicted"/>
<dbReference type="Pfam" id="PF18962">
    <property type="entry name" value="Por_Secre_tail"/>
    <property type="match status" value="1"/>
</dbReference>
<sequence length="161" mass="17352">MKYTQLKRCAILIFGLGISGLKAQQSVNATGGNAAGSGGSLSYSVGQMFYTSSSGDSGSIAQGVQQPFEISVLGVGDSAMLDITIVAYPNPTADQLTLLIKDFDLSDLSFQLFDMQGKMIRKQIIKTNRTQISMNSLPVATYFVKINQGSKHLKTFKIIKK</sequence>
<dbReference type="Proteomes" id="UP000594195">
    <property type="component" value="Chromosome"/>
</dbReference>
<reference evidence="4 5" key="1">
    <citation type="submission" date="2019-05" db="EMBL/GenBank/DDBJ databases">
        <title>Chryseobacterium sp. isolated from King George Island, maritime Antarctica.</title>
        <authorList>
            <person name="Peng X."/>
        </authorList>
    </citation>
    <scope>NUCLEOTIDE SEQUENCE [LARGE SCALE GENOMIC DNA]</scope>
    <source>
        <strain evidence="4 5">7-3A</strain>
    </source>
</reference>
<dbReference type="InterPro" id="IPR026444">
    <property type="entry name" value="Secre_tail"/>
</dbReference>
<dbReference type="RefSeq" id="WP_193811577.1">
    <property type="nucleotide sequence ID" value="NZ_CP040442.1"/>
</dbReference>